<feature type="non-terminal residue" evidence="13">
    <location>
        <position position="1"/>
    </location>
</feature>
<dbReference type="EMBL" id="ASPP01024813">
    <property type="protein sequence ID" value="ETO08670.1"/>
    <property type="molecule type" value="Genomic_DNA"/>
</dbReference>
<evidence type="ECO:0000256" key="6">
    <source>
        <dbReference type="ARBA" id="ARBA00022771"/>
    </source>
</evidence>
<accession>X6M6L8</accession>
<evidence type="ECO:0000256" key="7">
    <source>
        <dbReference type="ARBA" id="ARBA00022786"/>
    </source>
</evidence>
<reference evidence="13 14" key="1">
    <citation type="journal article" date="2013" name="Curr. Biol.">
        <title>The Genome of the Foraminiferan Reticulomyxa filosa.</title>
        <authorList>
            <person name="Glockner G."/>
            <person name="Hulsmann N."/>
            <person name="Schleicher M."/>
            <person name="Noegel A.A."/>
            <person name="Eichinger L."/>
            <person name="Gallinger C."/>
            <person name="Pawlowski J."/>
            <person name="Sierra R."/>
            <person name="Euteneuer U."/>
            <person name="Pillet L."/>
            <person name="Moustafa A."/>
            <person name="Platzer M."/>
            <person name="Groth M."/>
            <person name="Szafranski K."/>
            <person name="Schliwa M."/>
        </authorList>
    </citation>
    <scope>NUCLEOTIDE SEQUENCE [LARGE SCALE GENOMIC DNA]</scope>
</reference>
<keyword evidence="4" id="KW-0963">Cytoplasm</keyword>
<dbReference type="Gene3D" id="3.10.20.90">
    <property type="entry name" value="Phosphatidylinositol 3-kinase Catalytic Subunit, Chain A, domain 1"/>
    <property type="match status" value="1"/>
</dbReference>
<feature type="domain" description="RING-type" evidence="12">
    <location>
        <begin position="19"/>
        <end position="61"/>
    </location>
</feature>
<evidence type="ECO:0000256" key="2">
    <source>
        <dbReference type="ARBA" id="ARBA00004496"/>
    </source>
</evidence>
<evidence type="ECO:0000256" key="8">
    <source>
        <dbReference type="ARBA" id="ARBA00022833"/>
    </source>
</evidence>
<dbReference type="InterPro" id="IPR000626">
    <property type="entry name" value="Ubiquitin-like_dom"/>
</dbReference>
<comment type="pathway">
    <text evidence="3">Protein modification; protein ubiquitination.</text>
</comment>
<evidence type="ECO:0000313" key="13">
    <source>
        <dbReference type="EMBL" id="ETO08670.1"/>
    </source>
</evidence>
<keyword evidence="5" id="KW-0479">Metal-binding</keyword>
<protein>
    <recommendedName>
        <fullName evidence="15">RING-type domain-containing protein</fullName>
    </recommendedName>
</protein>
<keyword evidence="7" id="KW-0833">Ubl conjugation pathway</keyword>
<evidence type="ECO:0000256" key="4">
    <source>
        <dbReference type="ARBA" id="ARBA00022490"/>
    </source>
</evidence>
<evidence type="ECO:0000256" key="9">
    <source>
        <dbReference type="ARBA" id="ARBA00023242"/>
    </source>
</evidence>
<dbReference type="OrthoDB" id="1681166at2759"/>
<organism evidence="13 14">
    <name type="scientific">Reticulomyxa filosa</name>
    <dbReference type="NCBI Taxonomy" id="46433"/>
    <lineage>
        <taxon>Eukaryota</taxon>
        <taxon>Sar</taxon>
        <taxon>Rhizaria</taxon>
        <taxon>Retaria</taxon>
        <taxon>Foraminifera</taxon>
        <taxon>Monothalamids</taxon>
        <taxon>Reticulomyxidae</taxon>
        <taxon>Reticulomyxa</taxon>
    </lineage>
</organism>
<feature type="domain" description="Ubiquitin-like" evidence="11">
    <location>
        <begin position="197"/>
        <end position="264"/>
    </location>
</feature>
<dbReference type="GO" id="GO:0005634">
    <property type="term" value="C:nucleus"/>
    <property type="evidence" value="ECO:0007669"/>
    <property type="project" value="UniProtKB-SubCell"/>
</dbReference>
<proteinExistence type="predicted"/>
<comment type="subcellular location">
    <subcellularLocation>
        <location evidence="2">Cytoplasm</location>
    </subcellularLocation>
    <subcellularLocation>
        <location evidence="1">Nucleus</location>
    </subcellularLocation>
</comment>
<dbReference type="AlphaFoldDB" id="X6M6L8"/>
<dbReference type="GO" id="GO:0008270">
    <property type="term" value="F:zinc ion binding"/>
    <property type="evidence" value="ECO:0007669"/>
    <property type="project" value="UniProtKB-KW"/>
</dbReference>
<evidence type="ECO:0000256" key="10">
    <source>
        <dbReference type="PROSITE-ProRule" id="PRU00175"/>
    </source>
</evidence>
<gene>
    <name evidence="13" type="ORF">RFI_28717</name>
</gene>
<keyword evidence="6 10" id="KW-0863">Zinc-finger</keyword>
<dbReference type="SUPFAM" id="SSF57850">
    <property type="entry name" value="RING/U-box"/>
    <property type="match status" value="1"/>
</dbReference>
<keyword evidence="8" id="KW-0862">Zinc</keyword>
<dbReference type="GO" id="GO:0005737">
    <property type="term" value="C:cytoplasm"/>
    <property type="evidence" value="ECO:0007669"/>
    <property type="project" value="UniProtKB-SubCell"/>
</dbReference>
<evidence type="ECO:0000256" key="1">
    <source>
        <dbReference type="ARBA" id="ARBA00004123"/>
    </source>
</evidence>
<dbReference type="PANTHER" id="PTHR11210">
    <property type="entry name" value="RING BOX"/>
    <property type="match status" value="1"/>
</dbReference>
<evidence type="ECO:0000259" key="11">
    <source>
        <dbReference type="PROSITE" id="PS50053"/>
    </source>
</evidence>
<keyword evidence="9" id="KW-0539">Nucleus</keyword>
<dbReference type="Pfam" id="PF12678">
    <property type="entry name" value="zf-rbx1"/>
    <property type="match status" value="1"/>
</dbReference>
<evidence type="ECO:0000256" key="5">
    <source>
        <dbReference type="ARBA" id="ARBA00022723"/>
    </source>
</evidence>
<dbReference type="InterPro" id="IPR024766">
    <property type="entry name" value="Znf_RING_H2"/>
</dbReference>
<dbReference type="Gene3D" id="3.30.40.10">
    <property type="entry name" value="Zinc/RING finger domain, C3HC4 (zinc finger)"/>
    <property type="match status" value="1"/>
</dbReference>
<dbReference type="Proteomes" id="UP000023152">
    <property type="component" value="Unassembled WGS sequence"/>
</dbReference>
<evidence type="ECO:0000313" key="14">
    <source>
        <dbReference type="Proteomes" id="UP000023152"/>
    </source>
</evidence>
<sequence length="385" mass="42942">ASGGKLECRMCRNDLMGRCAECEESNANVESCAIAQGECNHVFHVHCLENTLKSHFRCPLCLQQLRVCCQLLSLHATKRFENNGNIFLNLLWKFKLNKEASKYVTKKKDESQMSVTVCLGVNGAYRSDDVIISKKATLKDFIEAVELQLNATTKDRRIMFQDKDIGFETKETLLSSLDLSDGSVVSICGMMSHSHSIQVTVKCDKKPFAKTVVIDMESKHTIRDVKHEIQQREEIISAKQQVFLNSDEQAKGNELKDKLSLVELAGYKHELKLTVTVRDKCMVTLDLFCKGHLLSGRDGGAVDGDVKMSQMLDAISWDGEDTLYVAPRNVYSLSTQVRSGKAAAQGPSSNSNSSGNEGSGYEDMFGLEPAWIHMCTKANQECRLY</sequence>
<name>X6M6L8_RETFI</name>
<dbReference type="PROSITE" id="PS50089">
    <property type="entry name" value="ZF_RING_2"/>
    <property type="match status" value="1"/>
</dbReference>
<evidence type="ECO:0000259" key="12">
    <source>
        <dbReference type="PROSITE" id="PS50089"/>
    </source>
</evidence>
<dbReference type="SUPFAM" id="SSF54236">
    <property type="entry name" value="Ubiquitin-like"/>
    <property type="match status" value="1"/>
</dbReference>
<dbReference type="InterPro" id="IPR051031">
    <property type="entry name" value="RING-box_E3_Ubiquitin_Ligase"/>
</dbReference>
<dbReference type="InterPro" id="IPR001841">
    <property type="entry name" value="Znf_RING"/>
</dbReference>
<evidence type="ECO:0008006" key="15">
    <source>
        <dbReference type="Google" id="ProtNLM"/>
    </source>
</evidence>
<dbReference type="InterPro" id="IPR029071">
    <property type="entry name" value="Ubiquitin-like_domsf"/>
</dbReference>
<dbReference type="CDD" id="cd17039">
    <property type="entry name" value="Ubl_ubiquitin_like"/>
    <property type="match status" value="1"/>
</dbReference>
<keyword evidence="14" id="KW-1185">Reference proteome</keyword>
<dbReference type="InterPro" id="IPR013083">
    <property type="entry name" value="Znf_RING/FYVE/PHD"/>
</dbReference>
<evidence type="ECO:0000256" key="3">
    <source>
        <dbReference type="ARBA" id="ARBA00004906"/>
    </source>
</evidence>
<dbReference type="PROSITE" id="PS50053">
    <property type="entry name" value="UBIQUITIN_2"/>
    <property type="match status" value="1"/>
</dbReference>
<comment type="caution">
    <text evidence="13">The sequence shown here is derived from an EMBL/GenBank/DDBJ whole genome shotgun (WGS) entry which is preliminary data.</text>
</comment>